<evidence type="ECO:0000313" key="3">
    <source>
        <dbReference type="Proteomes" id="UP001162156"/>
    </source>
</evidence>
<name>A0AAV8ZQP4_9CUCU</name>
<keyword evidence="3" id="KW-1185">Reference proteome</keyword>
<feature type="compositionally biased region" description="Basic and acidic residues" evidence="1">
    <location>
        <begin position="191"/>
        <end position="201"/>
    </location>
</feature>
<feature type="region of interest" description="Disordered" evidence="1">
    <location>
        <begin position="191"/>
        <end position="307"/>
    </location>
</feature>
<reference evidence="2" key="1">
    <citation type="journal article" date="2023" name="Insect Mol. Biol.">
        <title>Genome sequencing provides insights into the evolution of gene families encoding plant cell wall-degrading enzymes in longhorned beetles.</title>
        <authorList>
            <person name="Shin N.R."/>
            <person name="Okamura Y."/>
            <person name="Kirsch R."/>
            <person name="Pauchet Y."/>
        </authorList>
    </citation>
    <scope>NUCLEOTIDE SEQUENCE</scope>
    <source>
        <strain evidence="2">RBIC_L_NR</strain>
    </source>
</reference>
<accession>A0AAV8ZQP4</accession>
<sequence length="307" mass="36409">MVTSGMSYAVHYELGGGRGQNSVLQDFSKMRIEAHREQPVLYVAMATWIPKCNMYHQNNSEPVDCHQQETQSSPIEHSRKSVDYICKEDTSRTTEIRGDTETTDVLVPQNKDTTIKEHEGKVDDDCHEEKPSATQECSKNENSLCKKSVTIEKKEIKCKDDEVITVMDMSDDDKDEKSLESSIIILNDSHDGLEDNKETSTRKSNQIKNVVKGRKKKRKKKRRKWKKKNESNRKKIKKKEEKQKELEQKRKEKELKEEQKKKERDEKEELKRKEREEKEQKRKEKEEQKRKEREEKLKKQLEIEEKK</sequence>
<feature type="region of interest" description="Disordered" evidence="1">
    <location>
        <begin position="120"/>
        <end position="141"/>
    </location>
</feature>
<feature type="compositionally biased region" description="Basic and acidic residues" evidence="1">
    <location>
        <begin position="120"/>
        <end position="131"/>
    </location>
</feature>
<feature type="compositionally biased region" description="Basic and acidic residues" evidence="1">
    <location>
        <begin position="228"/>
        <end position="307"/>
    </location>
</feature>
<dbReference type="Proteomes" id="UP001162156">
    <property type="component" value="Unassembled WGS sequence"/>
</dbReference>
<evidence type="ECO:0000256" key="1">
    <source>
        <dbReference type="SAM" id="MobiDB-lite"/>
    </source>
</evidence>
<proteinExistence type="predicted"/>
<dbReference type="AlphaFoldDB" id="A0AAV8ZQP4"/>
<protein>
    <submittedName>
        <fullName evidence="2">Uncharacterized protein</fullName>
    </submittedName>
</protein>
<comment type="caution">
    <text evidence="2">The sequence shown here is derived from an EMBL/GenBank/DDBJ whole genome shotgun (WGS) entry which is preliminary data.</text>
</comment>
<organism evidence="2 3">
    <name type="scientific">Rhamnusium bicolor</name>
    <dbReference type="NCBI Taxonomy" id="1586634"/>
    <lineage>
        <taxon>Eukaryota</taxon>
        <taxon>Metazoa</taxon>
        <taxon>Ecdysozoa</taxon>
        <taxon>Arthropoda</taxon>
        <taxon>Hexapoda</taxon>
        <taxon>Insecta</taxon>
        <taxon>Pterygota</taxon>
        <taxon>Neoptera</taxon>
        <taxon>Endopterygota</taxon>
        <taxon>Coleoptera</taxon>
        <taxon>Polyphaga</taxon>
        <taxon>Cucujiformia</taxon>
        <taxon>Chrysomeloidea</taxon>
        <taxon>Cerambycidae</taxon>
        <taxon>Lepturinae</taxon>
        <taxon>Rhagiini</taxon>
        <taxon>Rhamnusium</taxon>
    </lineage>
</organism>
<evidence type="ECO:0000313" key="2">
    <source>
        <dbReference type="EMBL" id="KAJ8968928.1"/>
    </source>
</evidence>
<feature type="compositionally biased region" description="Basic residues" evidence="1">
    <location>
        <begin position="211"/>
        <end position="227"/>
    </location>
</feature>
<gene>
    <name evidence="2" type="ORF">NQ314_002020</name>
</gene>
<feature type="compositionally biased region" description="Polar residues" evidence="1">
    <location>
        <begin position="132"/>
        <end position="141"/>
    </location>
</feature>
<dbReference type="EMBL" id="JANEYF010000625">
    <property type="protein sequence ID" value="KAJ8968928.1"/>
    <property type="molecule type" value="Genomic_DNA"/>
</dbReference>